<keyword evidence="3" id="KW-1185">Reference proteome</keyword>
<evidence type="ECO:0000313" key="2">
    <source>
        <dbReference type="EMBL" id="KMQ86518.1"/>
    </source>
</evidence>
<dbReference type="STRING" id="67767.A0A0J7K7S2"/>
<dbReference type="GO" id="GO:0043328">
    <property type="term" value="P:protein transport to vacuole involved in ubiquitin-dependent protein catabolic process via the multivesicular body sorting pathway"/>
    <property type="evidence" value="ECO:0007669"/>
    <property type="project" value="TreeGrafter"/>
</dbReference>
<dbReference type="CDD" id="cd21388">
    <property type="entry name" value="GAT_STAM"/>
    <property type="match status" value="1"/>
</dbReference>
<proteinExistence type="predicted"/>
<dbReference type="PaxDb" id="67767-A0A0J7K7S2"/>
<reference evidence="2 3" key="1">
    <citation type="submission" date="2015-04" db="EMBL/GenBank/DDBJ databases">
        <title>Lasius niger genome sequencing.</title>
        <authorList>
            <person name="Konorov E.A."/>
            <person name="Nikitin M.A."/>
            <person name="Kirill M.V."/>
            <person name="Chang P."/>
        </authorList>
    </citation>
    <scope>NUCLEOTIDE SEQUENCE [LARGE SCALE GENOMIC DNA]</scope>
    <source>
        <tissue evidence="2">Whole</tissue>
    </source>
</reference>
<dbReference type="Gene3D" id="1.20.5.1940">
    <property type="match status" value="1"/>
</dbReference>
<sequence length="291" mass="32434">MHDNIRNGYTKFLSANCEFNFLVNILDDSDPNWWKELEHSNKKLVQFAEEVEVKMVKREPEVVEVEIDEKKMDRLLHLFHEADPQCDTSDPQEMLDLEEQVTAMGPLIDAALEKVDRRHAQLTQLSSDLVDALNLYHTLMREPAPPTPSGYTLPKMQPHISPYPFHNPGPPPPHMFNGMPPSPFPTGAGSGPVGPYNASLPNNEYMGPTSMPNMTLPQHFHIQSGPHQHPPGHPQRPSLPPPDQTSLPYQPQGRYPPQSGPVPGPYGPPGPTGPSVNQQSQYAPPNGQHMM</sequence>
<dbReference type="Proteomes" id="UP000036403">
    <property type="component" value="Unassembled WGS sequence"/>
</dbReference>
<gene>
    <name evidence="2" type="ORF">RF55_14474</name>
</gene>
<feature type="compositionally biased region" description="Pro residues" evidence="1">
    <location>
        <begin position="228"/>
        <end position="243"/>
    </location>
</feature>
<organism evidence="2 3">
    <name type="scientific">Lasius niger</name>
    <name type="common">Black garden ant</name>
    <dbReference type="NCBI Taxonomy" id="67767"/>
    <lineage>
        <taxon>Eukaryota</taxon>
        <taxon>Metazoa</taxon>
        <taxon>Ecdysozoa</taxon>
        <taxon>Arthropoda</taxon>
        <taxon>Hexapoda</taxon>
        <taxon>Insecta</taxon>
        <taxon>Pterygota</taxon>
        <taxon>Neoptera</taxon>
        <taxon>Endopterygota</taxon>
        <taxon>Hymenoptera</taxon>
        <taxon>Apocrita</taxon>
        <taxon>Aculeata</taxon>
        <taxon>Formicoidea</taxon>
        <taxon>Formicidae</taxon>
        <taxon>Formicinae</taxon>
        <taxon>Lasius</taxon>
        <taxon>Lasius</taxon>
    </lineage>
</organism>
<dbReference type="PANTHER" id="PTHR45929:SF3">
    <property type="entry name" value="JAK PATHWAY SIGNAL TRANSDUCTION ADAPTOR MOLECULE"/>
    <property type="match status" value="1"/>
</dbReference>
<evidence type="ECO:0000256" key="1">
    <source>
        <dbReference type="SAM" id="MobiDB-lite"/>
    </source>
</evidence>
<dbReference type="OrthoDB" id="10068368at2759"/>
<name>A0A0J7K7S2_LASNI</name>
<accession>A0A0J7K7S2</accession>
<dbReference type="InterPro" id="IPR050670">
    <property type="entry name" value="STAM"/>
</dbReference>
<comment type="caution">
    <text evidence="2">The sequence shown here is derived from an EMBL/GenBank/DDBJ whole genome shotgun (WGS) entry which is preliminary data.</text>
</comment>
<dbReference type="AlphaFoldDB" id="A0A0J7K7S2"/>
<protein>
    <submittedName>
        <fullName evidence="2">Signal transducing adapter molecule 1-like protein</fullName>
    </submittedName>
</protein>
<dbReference type="EMBL" id="LBMM01011958">
    <property type="protein sequence ID" value="KMQ86518.1"/>
    <property type="molecule type" value="Genomic_DNA"/>
</dbReference>
<evidence type="ECO:0000313" key="3">
    <source>
        <dbReference type="Proteomes" id="UP000036403"/>
    </source>
</evidence>
<feature type="compositionally biased region" description="Pro residues" evidence="1">
    <location>
        <begin position="258"/>
        <end position="272"/>
    </location>
</feature>
<feature type="region of interest" description="Disordered" evidence="1">
    <location>
        <begin position="204"/>
        <end position="291"/>
    </location>
</feature>
<dbReference type="GO" id="GO:0033565">
    <property type="term" value="C:ESCRT-0 complex"/>
    <property type="evidence" value="ECO:0007669"/>
    <property type="project" value="TreeGrafter"/>
</dbReference>
<dbReference type="PANTHER" id="PTHR45929">
    <property type="entry name" value="JAK PATHWAY SIGNAL TRANSDUCTION ADAPTOR MOLECULE"/>
    <property type="match status" value="1"/>
</dbReference>